<dbReference type="SUPFAM" id="SSF69318">
    <property type="entry name" value="Integrin alpha N-terminal domain"/>
    <property type="match status" value="1"/>
</dbReference>
<dbReference type="PROSITE" id="PS00242">
    <property type="entry name" value="INTEGRIN_ALPHA"/>
    <property type="match status" value="1"/>
</dbReference>
<protein>
    <recommendedName>
        <fullName evidence="20">Integrin alpha-2 domain-containing protein</fullName>
    </recommendedName>
</protein>
<feature type="repeat" description="FG-GAP" evidence="12">
    <location>
        <begin position="407"/>
        <end position="467"/>
    </location>
</feature>
<comment type="caution">
    <text evidence="18">The sequence shown here is derived from an EMBL/GenBank/DDBJ whole genome shotgun (WGS) entry which is preliminary data.</text>
</comment>
<feature type="transmembrane region" description="Helical" evidence="13">
    <location>
        <begin position="1100"/>
        <end position="1122"/>
    </location>
</feature>
<evidence type="ECO:0000256" key="2">
    <source>
        <dbReference type="ARBA" id="ARBA00008054"/>
    </source>
</evidence>
<dbReference type="PANTHER" id="PTHR23220:SF122">
    <property type="entry name" value="INTEGRIN ALPHA-PS1"/>
    <property type="match status" value="1"/>
</dbReference>
<dbReference type="Gene3D" id="2.60.40.1510">
    <property type="entry name" value="ntegrin, alpha v. Chain A, domain 3"/>
    <property type="match status" value="1"/>
</dbReference>
<feature type="repeat" description="FG-GAP" evidence="12">
    <location>
        <begin position="477"/>
        <end position="539"/>
    </location>
</feature>
<feature type="repeat" description="FG-GAP" evidence="12">
    <location>
        <begin position="336"/>
        <end position="399"/>
    </location>
</feature>
<dbReference type="GO" id="GO:0048513">
    <property type="term" value="P:animal organ development"/>
    <property type="evidence" value="ECO:0007669"/>
    <property type="project" value="UniProtKB-ARBA"/>
</dbReference>
<evidence type="ECO:0000256" key="8">
    <source>
        <dbReference type="ARBA" id="ARBA00023037"/>
    </source>
</evidence>
<dbReference type="Gene3D" id="2.60.40.1460">
    <property type="entry name" value="Integrin domains. Chain A, domain 2"/>
    <property type="match status" value="1"/>
</dbReference>
<dbReference type="InterPro" id="IPR013649">
    <property type="entry name" value="Integrin_alpha_Ig-like_1"/>
</dbReference>
<evidence type="ECO:0000313" key="19">
    <source>
        <dbReference type="Proteomes" id="UP000494206"/>
    </source>
</evidence>
<evidence type="ECO:0000256" key="1">
    <source>
        <dbReference type="ARBA" id="ARBA00004479"/>
    </source>
</evidence>
<evidence type="ECO:0000256" key="14">
    <source>
        <dbReference type="SAM" id="MobiDB-lite"/>
    </source>
</evidence>
<evidence type="ECO:0000259" key="15">
    <source>
        <dbReference type="Pfam" id="PF08441"/>
    </source>
</evidence>
<comment type="subcellular location">
    <subcellularLocation>
        <location evidence="1 13">Membrane</location>
        <topology evidence="1 13">Single-pass type I membrane protein</topology>
    </subcellularLocation>
</comment>
<evidence type="ECO:0000256" key="11">
    <source>
        <dbReference type="ARBA" id="ARBA00023180"/>
    </source>
</evidence>
<dbReference type="GO" id="GO:0005178">
    <property type="term" value="F:integrin binding"/>
    <property type="evidence" value="ECO:0007669"/>
    <property type="project" value="TreeGrafter"/>
</dbReference>
<evidence type="ECO:0000259" key="17">
    <source>
        <dbReference type="Pfam" id="PF20806"/>
    </source>
</evidence>
<keyword evidence="6 13" id="KW-0130">Cell adhesion</keyword>
<sequence>MSRRGTWTICPSTYQPAKLSVGKAATIFARQNRFVMFKYEDDDDVDTFNLDIYAPVYRFGPSGSKFGYAVAQHFRGETPVMLIGAPRGESGQTGTERAGAMYSCDINSYYNAGTPKWCDQVKFEYENAEDYFKRPNETRGRAVHHLGKNDQLLASTIVSKGTKNGSALVCAPLIRYHQTAAYPQGVCYELASNLAFTSAYSTCAQKNLPTTDRHNEYGSCMEGFSAAIDRDTIVTGLIGAVKWTGGVFAKKTSANIFDSVVEKYTMNQPGNPHSVRSRLVAHDYLGYSVDIGRFGFWYEDGKPITVVSGATRFGEHGAVLFLPFQQNPDSSLTLTEDKFMLNGSAMGSAFGYSIEVVDLNADGFDDLLVGAPFEHRTGIDGQFGGIVYVYFSQGVQRRKHESKLVFHAPKILKHPDFFSQFGISICKLGNVDGDPIGVNDFAVGAPFAFDGAGAVYIYLGNKNMNKFRRKPAQIIKGNELPNLPPTGMRSFGFSLSGGADLDNNGYPDLLVGAPSKDFAALFRARPVIRIETQHRMQKKYVDIDSGSNCPRGSTTCFPLDMIIYVDEETKKGAELVDFSSDVFLCNLEAIPHHVGGATRGFIEGSHSHNHTWPCGSNSHKQKRTYSQLIYLPTQESKDWITPLKFRFSVSIRNEKKPIQPGEGSSLVDLKQYPVLNKYGASYEFEVTFNTLCGDDHTCQTDLVLKATFKDIPKTSHGYVSNVGETDHLDMTFSVENRNEKAYQASFYLEFNNEELELPQLTGSRRLGIHTIGKNTIFIDLGNPMETGMKHNFEIRFKLTRGRTEGIGRALEFYAKVNSTSEEANLDDNEWKSEVQVIKKAELELVGASDPKTVHFGGVAVAESDIVDEEHIGPIIRHNYTIHNKGPWTVRNVVAKFDWPYQVPSRFGRGEWALYLLDMPMITTYNTDGTKDVRRCSIERAYLYVNPSDIRKDTRGSTQETKVPMGEEDGPLKKRMKRSVEVSKAGLFRVAPHIRQENGIDVKVVSLSCTDGTAKCFTVTCHFDFIDANSAPIIDFRSRLWNTTFIQDYSDVEFVEISSFGRLELDPSQGIDDDPSNNAVSVKTQAYPDKPAIGETRPVDWWIYALAVAAGLLILLLIALCLWKCGFFKRNKLDQPSLHTAQLRHEREQWQDTSF</sequence>
<dbReference type="GO" id="GO:0007160">
    <property type="term" value="P:cell-matrix adhesion"/>
    <property type="evidence" value="ECO:0007669"/>
    <property type="project" value="TreeGrafter"/>
</dbReference>
<dbReference type="PRINTS" id="PR01185">
    <property type="entry name" value="INTEGRINA"/>
</dbReference>
<dbReference type="InterPro" id="IPR013517">
    <property type="entry name" value="FG-GAP"/>
</dbReference>
<evidence type="ECO:0000256" key="9">
    <source>
        <dbReference type="ARBA" id="ARBA00023136"/>
    </source>
</evidence>
<dbReference type="Gene3D" id="2.130.10.130">
    <property type="entry name" value="Integrin alpha, N-terminal"/>
    <property type="match status" value="1"/>
</dbReference>
<dbReference type="EMBL" id="CADEPM010000003">
    <property type="protein sequence ID" value="CAB3401569.1"/>
    <property type="molecule type" value="Genomic_DNA"/>
</dbReference>
<dbReference type="InterPro" id="IPR000413">
    <property type="entry name" value="Integrin_alpha"/>
</dbReference>
<dbReference type="InterPro" id="IPR032695">
    <property type="entry name" value="Integrin_dom_sf"/>
</dbReference>
<keyword evidence="7 13" id="KW-1133">Transmembrane helix</keyword>
<keyword evidence="4" id="KW-0732">Signal</keyword>
<evidence type="ECO:0000256" key="10">
    <source>
        <dbReference type="ARBA" id="ARBA00023170"/>
    </source>
</evidence>
<feature type="region of interest" description="Disordered" evidence="14">
    <location>
        <begin position="952"/>
        <end position="974"/>
    </location>
</feature>
<dbReference type="SMART" id="SM00191">
    <property type="entry name" value="Int_alpha"/>
    <property type="match status" value="5"/>
</dbReference>
<evidence type="ECO:0000259" key="16">
    <source>
        <dbReference type="Pfam" id="PF20805"/>
    </source>
</evidence>
<dbReference type="AlphaFoldDB" id="A0A8S1ED18"/>
<dbReference type="Pfam" id="PF01839">
    <property type="entry name" value="FG-GAP"/>
    <property type="match status" value="2"/>
</dbReference>
<evidence type="ECO:0000256" key="7">
    <source>
        <dbReference type="ARBA" id="ARBA00022989"/>
    </source>
</evidence>
<keyword evidence="9 13" id="KW-0472">Membrane</keyword>
<keyword evidence="8 13" id="KW-0401">Integrin</keyword>
<gene>
    <name evidence="18" type="ORF">CBOVIS_LOCUS4298</name>
</gene>
<dbReference type="InterPro" id="IPR028994">
    <property type="entry name" value="Integrin_alpha_N"/>
</dbReference>
<dbReference type="Proteomes" id="UP000494206">
    <property type="component" value="Unassembled WGS sequence"/>
</dbReference>
<keyword evidence="5" id="KW-0677">Repeat</keyword>
<dbReference type="PROSITE" id="PS51470">
    <property type="entry name" value="FG_GAP"/>
    <property type="match status" value="4"/>
</dbReference>
<proteinExistence type="inferred from homology"/>
<keyword evidence="10 13" id="KW-0675">Receptor</keyword>
<evidence type="ECO:0000256" key="13">
    <source>
        <dbReference type="RuleBase" id="RU003762"/>
    </source>
</evidence>
<dbReference type="InterPro" id="IPR018184">
    <property type="entry name" value="Integrin_alpha_C_CS"/>
</dbReference>
<dbReference type="Pfam" id="PF00357">
    <property type="entry name" value="Integrin_alpha"/>
    <property type="match status" value="1"/>
</dbReference>
<evidence type="ECO:0000256" key="3">
    <source>
        <dbReference type="ARBA" id="ARBA00022692"/>
    </source>
</evidence>
<dbReference type="PANTHER" id="PTHR23220">
    <property type="entry name" value="INTEGRIN ALPHA"/>
    <property type="match status" value="1"/>
</dbReference>
<dbReference type="OrthoDB" id="5317514at2759"/>
<dbReference type="GO" id="GO:0007229">
    <property type="term" value="P:integrin-mediated signaling pathway"/>
    <property type="evidence" value="ECO:0007669"/>
    <property type="project" value="UniProtKB-KW"/>
</dbReference>
<dbReference type="GO" id="GO:0008305">
    <property type="term" value="C:integrin complex"/>
    <property type="evidence" value="ECO:0007669"/>
    <property type="project" value="InterPro"/>
</dbReference>
<accession>A0A8S1ED18</accession>
<reference evidence="18 19" key="1">
    <citation type="submission" date="2020-04" db="EMBL/GenBank/DDBJ databases">
        <authorList>
            <person name="Laetsch R D."/>
            <person name="Stevens L."/>
            <person name="Kumar S."/>
            <person name="Blaxter L. M."/>
        </authorList>
    </citation>
    <scope>NUCLEOTIDE SEQUENCE [LARGE SCALE GENOMIC DNA]</scope>
</reference>
<dbReference type="Pfam" id="PF20806">
    <property type="entry name" value="Integrin_A_Ig_3"/>
    <property type="match status" value="1"/>
</dbReference>
<feature type="domain" description="Integrin alpha second immunoglobulin-like" evidence="16">
    <location>
        <begin position="692"/>
        <end position="836"/>
    </location>
</feature>
<dbReference type="GO" id="GO:0033627">
    <property type="term" value="P:cell adhesion mediated by integrin"/>
    <property type="evidence" value="ECO:0007669"/>
    <property type="project" value="TreeGrafter"/>
</dbReference>
<dbReference type="Pfam" id="PF20805">
    <property type="entry name" value="Integrin_A_Ig_2"/>
    <property type="match status" value="1"/>
</dbReference>
<dbReference type="Pfam" id="PF08441">
    <property type="entry name" value="Integrin_A_Ig_1"/>
    <property type="match status" value="1"/>
</dbReference>
<comment type="similarity">
    <text evidence="2 13">Belongs to the integrin alpha chain family.</text>
</comment>
<feature type="domain" description="Integrin alpha third immunoglobulin-like" evidence="17">
    <location>
        <begin position="842"/>
        <end position="1087"/>
    </location>
</feature>
<feature type="domain" description="Integrin alpha first immunoglubulin-like" evidence="15">
    <location>
        <begin position="524"/>
        <end position="689"/>
    </location>
</feature>
<dbReference type="Gene3D" id="1.20.5.930">
    <property type="entry name" value="Bicelle-embedded integrin alpha(iib) transmembrane segment"/>
    <property type="match status" value="1"/>
</dbReference>
<keyword evidence="19" id="KW-1185">Reference proteome</keyword>
<evidence type="ECO:0000256" key="6">
    <source>
        <dbReference type="ARBA" id="ARBA00022889"/>
    </source>
</evidence>
<dbReference type="SUPFAM" id="SSF69179">
    <property type="entry name" value="Integrin domains"/>
    <property type="match status" value="2"/>
</dbReference>
<name>A0A8S1ED18_9PELO</name>
<dbReference type="GO" id="GO:0098609">
    <property type="term" value="P:cell-cell adhesion"/>
    <property type="evidence" value="ECO:0007669"/>
    <property type="project" value="TreeGrafter"/>
</dbReference>
<dbReference type="InterPro" id="IPR048286">
    <property type="entry name" value="Integrin_alpha_Ig-like_3"/>
</dbReference>
<evidence type="ECO:0008006" key="20">
    <source>
        <dbReference type="Google" id="ProtNLM"/>
    </source>
</evidence>
<evidence type="ECO:0000256" key="12">
    <source>
        <dbReference type="PROSITE-ProRule" id="PRU00803"/>
    </source>
</evidence>
<evidence type="ECO:0000256" key="4">
    <source>
        <dbReference type="ARBA" id="ARBA00022729"/>
    </source>
</evidence>
<dbReference type="InterPro" id="IPR048285">
    <property type="entry name" value="Integrin_alpha_Ig-like_2"/>
</dbReference>
<evidence type="ECO:0000313" key="18">
    <source>
        <dbReference type="EMBL" id="CAB3401569.1"/>
    </source>
</evidence>
<keyword evidence="3 13" id="KW-0812">Transmembrane</keyword>
<dbReference type="Gene3D" id="2.60.40.1530">
    <property type="entry name" value="ntegrin, alpha v. Chain A, domain 4"/>
    <property type="match status" value="1"/>
</dbReference>
<keyword evidence="11" id="KW-0325">Glycoprotein</keyword>
<organism evidence="18 19">
    <name type="scientific">Caenorhabditis bovis</name>
    <dbReference type="NCBI Taxonomy" id="2654633"/>
    <lineage>
        <taxon>Eukaryota</taxon>
        <taxon>Metazoa</taxon>
        <taxon>Ecdysozoa</taxon>
        <taxon>Nematoda</taxon>
        <taxon>Chromadorea</taxon>
        <taxon>Rhabditida</taxon>
        <taxon>Rhabditina</taxon>
        <taxon>Rhabditomorpha</taxon>
        <taxon>Rhabditoidea</taxon>
        <taxon>Rhabditidae</taxon>
        <taxon>Peloderinae</taxon>
        <taxon>Caenorhabditis</taxon>
    </lineage>
</organism>
<dbReference type="GO" id="GO:0009897">
    <property type="term" value="C:external side of plasma membrane"/>
    <property type="evidence" value="ECO:0007669"/>
    <property type="project" value="TreeGrafter"/>
</dbReference>
<dbReference type="InterPro" id="IPR013519">
    <property type="entry name" value="Int_alpha_beta-p"/>
</dbReference>
<evidence type="ECO:0000256" key="5">
    <source>
        <dbReference type="ARBA" id="ARBA00022737"/>
    </source>
</evidence>
<feature type="repeat" description="FG-GAP" evidence="12">
    <location>
        <begin position="49"/>
        <end position="113"/>
    </location>
</feature>